<dbReference type="EMBL" id="MU842899">
    <property type="protein sequence ID" value="KAK2027217.1"/>
    <property type="molecule type" value="Genomic_DNA"/>
</dbReference>
<proteinExistence type="predicted"/>
<accession>A0AAD9HFV7</accession>
<reference evidence="2" key="1">
    <citation type="submission" date="2021-06" db="EMBL/GenBank/DDBJ databases">
        <title>Comparative genomics, transcriptomics and evolutionary studies reveal genomic signatures of adaptation to plant cell wall in hemibiotrophic fungi.</title>
        <authorList>
            <consortium name="DOE Joint Genome Institute"/>
            <person name="Baroncelli R."/>
            <person name="Diaz J.F."/>
            <person name="Benocci T."/>
            <person name="Peng M."/>
            <person name="Battaglia E."/>
            <person name="Haridas S."/>
            <person name="Andreopoulos W."/>
            <person name="Labutti K."/>
            <person name="Pangilinan J."/>
            <person name="Floch G.L."/>
            <person name="Makela M.R."/>
            <person name="Henrissat B."/>
            <person name="Grigoriev I.V."/>
            <person name="Crouch J.A."/>
            <person name="De Vries R.P."/>
            <person name="Sukno S.A."/>
            <person name="Thon M.R."/>
        </authorList>
    </citation>
    <scope>NUCLEOTIDE SEQUENCE</scope>
    <source>
        <strain evidence="2">MAFF235873</strain>
    </source>
</reference>
<evidence type="ECO:0000313" key="2">
    <source>
        <dbReference type="EMBL" id="KAK2027217.1"/>
    </source>
</evidence>
<evidence type="ECO:0000313" key="3">
    <source>
        <dbReference type="Proteomes" id="UP001232148"/>
    </source>
</evidence>
<sequence length="58" mass="6445">MKKKHDNRAPPRVLRSPMPAANNPTPDWAAKRNDGRPVKPHRSEPSTHLLGIQSARAS</sequence>
<protein>
    <submittedName>
        <fullName evidence="2">Uncharacterized protein</fullName>
    </submittedName>
</protein>
<dbReference type="AlphaFoldDB" id="A0AAD9HFV7"/>
<feature type="compositionally biased region" description="Basic and acidic residues" evidence="1">
    <location>
        <begin position="29"/>
        <end position="45"/>
    </location>
</feature>
<comment type="caution">
    <text evidence="2">The sequence shown here is derived from an EMBL/GenBank/DDBJ whole genome shotgun (WGS) entry which is preliminary data.</text>
</comment>
<gene>
    <name evidence="2" type="ORF">LX32DRAFT_641119</name>
</gene>
<keyword evidence="3" id="KW-1185">Reference proteome</keyword>
<name>A0AAD9HFV7_9PEZI</name>
<organism evidence="2 3">
    <name type="scientific">Colletotrichum zoysiae</name>
    <dbReference type="NCBI Taxonomy" id="1216348"/>
    <lineage>
        <taxon>Eukaryota</taxon>
        <taxon>Fungi</taxon>
        <taxon>Dikarya</taxon>
        <taxon>Ascomycota</taxon>
        <taxon>Pezizomycotina</taxon>
        <taxon>Sordariomycetes</taxon>
        <taxon>Hypocreomycetidae</taxon>
        <taxon>Glomerellales</taxon>
        <taxon>Glomerellaceae</taxon>
        <taxon>Colletotrichum</taxon>
        <taxon>Colletotrichum graminicola species complex</taxon>
    </lineage>
</organism>
<dbReference type="Proteomes" id="UP001232148">
    <property type="component" value="Unassembled WGS sequence"/>
</dbReference>
<evidence type="ECO:0000256" key="1">
    <source>
        <dbReference type="SAM" id="MobiDB-lite"/>
    </source>
</evidence>
<feature type="region of interest" description="Disordered" evidence="1">
    <location>
        <begin position="1"/>
        <end position="58"/>
    </location>
</feature>